<reference evidence="1 3" key="1">
    <citation type="submission" date="2017-07" db="EMBL/GenBank/DDBJ databases">
        <title>Bifidobacterium novel species.</title>
        <authorList>
            <person name="Lugli G.A."/>
            <person name="Milani C."/>
            <person name="Duranti S."/>
            <person name="Mangifesta M."/>
        </authorList>
    </citation>
    <scope>NUCLEOTIDE SEQUENCE [LARGE SCALE GENOMIC DNA]</scope>
    <source>
        <strain evidence="1 3">45</strain>
    </source>
</reference>
<dbReference type="AlphaFoldDB" id="A0A2N5IT78"/>
<name>A0A2N5IT78_9BIFI</name>
<proteinExistence type="predicted"/>
<dbReference type="Proteomes" id="UP000663067">
    <property type="component" value="Chromosome"/>
</dbReference>
<organism evidence="1 3">
    <name type="scientific">Bifidobacterium imperatoris</name>
    <dbReference type="NCBI Taxonomy" id="2020965"/>
    <lineage>
        <taxon>Bacteria</taxon>
        <taxon>Bacillati</taxon>
        <taxon>Actinomycetota</taxon>
        <taxon>Actinomycetes</taxon>
        <taxon>Bifidobacteriales</taxon>
        <taxon>Bifidobacteriaceae</taxon>
        <taxon>Bifidobacterium</taxon>
    </lineage>
</organism>
<dbReference type="Proteomes" id="UP000234855">
    <property type="component" value="Unassembled WGS sequence"/>
</dbReference>
<reference evidence="2 4" key="2">
    <citation type="submission" date="2021-03" db="EMBL/GenBank/DDBJ databases">
        <title>Genome sequencing of Bifidobacterium imperatoris JCM 32708.</title>
        <authorList>
            <person name="Kim J."/>
        </authorList>
    </citation>
    <scope>NUCLEOTIDE SEQUENCE [LARGE SCALE GENOMIC DNA]</scope>
    <source>
        <strain evidence="2 4">JCM 32708</strain>
    </source>
</reference>
<evidence type="ECO:0000313" key="3">
    <source>
        <dbReference type="Proteomes" id="UP000234855"/>
    </source>
</evidence>
<dbReference type="EMBL" id="NMWV01000010">
    <property type="protein sequence ID" value="PLS25166.1"/>
    <property type="molecule type" value="Genomic_DNA"/>
</dbReference>
<gene>
    <name evidence="2" type="ORF">BLI708_11095</name>
    <name evidence="1" type="ORF">Tam1G_0732</name>
</gene>
<dbReference type="EMBL" id="CP071591">
    <property type="protein sequence ID" value="QSY57719.1"/>
    <property type="molecule type" value="Genomic_DNA"/>
</dbReference>
<keyword evidence="4" id="KW-1185">Reference proteome</keyword>
<accession>A0A2N5IT78</accession>
<dbReference type="RefSeq" id="WP_101625515.1">
    <property type="nucleotide sequence ID" value="NZ_CP071591.1"/>
</dbReference>
<evidence type="ECO:0000313" key="2">
    <source>
        <dbReference type="EMBL" id="QSY57719.1"/>
    </source>
</evidence>
<evidence type="ECO:0000313" key="4">
    <source>
        <dbReference type="Proteomes" id="UP000663067"/>
    </source>
</evidence>
<protein>
    <submittedName>
        <fullName evidence="1">Uncharacterized protein</fullName>
    </submittedName>
</protein>
<evidence type="ECO:0000313" key="1">
    <source>
        <dbReference type="EMBL" id="PLS25166.1"/>
    </source>
</evidence>
<sequence>MRKSDSAKTTTRLYYEEYFNECDYGAVISPKLHLGPRALQFINKQVHLHYKQFKPTLPLTAPDSADGCVNQFWIERKEVIERALRGKQGKSDQVFEAYIKTSVDGWFHNLYSQTDEGKARDAIRKRLARDARFTNNFDSNDMVTASSTNKKLKGKRNSWGLVGGPTTPSTVPERTLESVTYRYPIDIDVKALQDEDRQRTPNYGKTGQLENMFEGVLKAAKGTLALSSLFTLAQHRLSVMQQASTQSLTTDDGGIIDIAAPAASVEDQVFSSLDRDSSDEEDMDRQARILELVKQIKKASLNGDPKKIRRYFKQHPAIADELLTYGINPYEQKA</sequence>